<keyword evidence="5" id="KW-1185">Reference proteome</keyword>
<reference evidence="4 5" key="1">
    <citation type="submission" date="2020-08" db="EMBL/GenBank/DDBJ databases">
        <title>Genomic Encyclopedia of Type Strains, Phase IV (KMG-IV): sequencing the most valuable type-strain genomes for metagenomic binning, comparative biology and taxonomic classification.</title>
        <authorList>
            <person name="Goeker M."/>
        </authorList>
    </citation>
    <scope>NUCLEOTIDE SEQUENCE [LARGE SCALE GENOMIC DNA]</scope>
    <source>
        <strain evidence="4 5">DSM 105434</strain>
    </source>
</reference>
<dbReference type="PROSITE" id="PS01124">
    <property type="entry name" value="HTH_ARAC_FAMILY_2"/>
    <property type="match status" value="1"/>
</dbReference>
<dbReference type="PANTHER" id="PTHR43436">
    <property type="entry name" value="ARAC-FAMILY TRANSCRIPTIONAL REGULATOR"/>
    <property type="match status" value="1"/>
</dbReference>
<dbReference type="EMBL" id="JACHFV010000008">
    <property type="protein sequence ID" value="MBB5295739.1"/>
    <property type="molecule type" value="Genomic_DNA"/>
</dbReference>
<evidence type="ECO:0000259" key="3">
    <source>
        <dbReference type="PROSITE" id="PS01124"/>
    </source>
</evidence>
<dbReference type="SMART" id="SM00342">
    <property type="entry name" value="HTH_ARAC"/>
    <property type="match status" value="1"/>
</dbReference>
<dbReference type="Gene3D" id="1.10.10.60">
    <property type="entry name" value="Homeodomain-like"/>
    <property type="match status" value="1"/>
</dbReference>
<dbReference type="InterPro" id="IPR009594">
    <property type="entry name" value="Tscrpt_reg_HTH_AraC_N"/>
</dbReference>
<evidence type="ECO:0000313" key="5">
    <source>
        <dbReference type="Proteomes" id="UP000536909"/>
    </source>
</evidence>
<comment type="caution">
    <text evidence="4">The sequence shown here is derived from an EMBL/GenBank/DDBJ whole genome shotgun (WGS) entry which is preliminary data.</text>
</comment>
<dbReference type="Proteomes" id="UP000536909">
    <property type="component" value="Unassembled WGS sequence"/>
</dbReference>
<evidence type="ECO:0000313" key="4">
    <source>
        <dbReference type="EMBL" id="MBB5295739.1"/>
    </source>
</evidence>
<proteinExistence type="predicted"/>
<protein>
    <submittedName>
        <fullName evidence="4">AraC-like DNA-binding protein</fullName>
    </submittedName>
</protein>
<dbReference type="Pfam" id="PF12833">
    <property type="entry name" value="HTH_18"/>
    <property type="match status" value="1"/>
</dbReference>
<gene>
    <name evidence="4" type="ORF">HNQ10_002578</name>
</gene>
<sequence>MLEPVFGLVVQGAKQMVQGELACVLDSARYLVTSLDLPARTQVTEASPGQPYLGVALKLDLHLLTEVMLKLPPRPPVQSAPQGLMAGDVTPPLVEAVARLVALLDDPPSLPILAPLVEQELYYRLLVGREGEQLRQLVSVGTRGHRMATAVKYLTTHYRSPFQLEALLELVSLSPATFYRHFRQFTGMSPLQFQKWLRLNAARRLMLTEGVSAATAAFRVGYESSSQFSREYRRAFGTSPAQDVAAVKRQSSRALYVQDPF</sequence>
<evidence type="ECO:0000256" key="1">
    <source>
        <dbReference type="ARBA" id="ARBA00023015"/>
    </source>
</evidence>
<dbReference type="Pfam" id="PF06719">
    <property type="entry name" value="AraC_N"/>
    <property type="match status" value="1"/>
</dbReference>
<keyword evidence="2" id="KW-0804">Transcription</keyword>
<dbReference type="PANTHER" id="PTHR43436:SF1">
    <property type="entry name" value="TRANSCRIPTIONAL REGULATORY PROTEIN"/>
    <property type="match status" value="1"/>
</dbReference>
<dbReference type="InterPro" id="IPR018060">
    <property type="entry name" value="HTH_AraC"/>
</dbReference>
<name>A0ABR6MUX8_9DEIO</name>
<dbReference type="InterPro" id="IPR009057">
    <property type="entry name" value="Homeodomain-like_sf"/>
</dbReference>
<organism evidence="4 5">
    <name type="scientific">Deinococcus metallilatus</name>
    <dbReference type="NCBI Taxonomy" id="1211322"/>
    <lineage>
        <taxon>Bacteria</taxon>
        <taxon>Thermotogati</taxon>
        <taxon>Deinococcota</taxon>
        <taxon>Deinococci</taxon>
        <taxon>Deinococcales</taxon>
        <taxon>Deinococcaceae</taxon>
        <taxon>Deinococcus</taxon>
    </lineage>
</organism>
<feature type="domain" description="HTH araC/xylS-type" evidence="3">
    <location>
        <begin position="148"/>
        <end position="246"/>
    </location>
</feature>
<keyword evidence="1" id="KW-0805">Transcription regulation</keyword>
<evidence type="ECO:0000256" key="2">
    <source>
        <dbReference type="ARBA" id="ARBA00023163"/>
    </source>
</evidence>
<dbReference type="SUPFAM" id="SSF46689">
    <property type="entry name" value="Homeodomain-like"/>
    <property type="match status" value="2"/>
</dbReference>
<accession>A0ABR6MUX8</accession>